<keyword evidence="1 4" id="KW-0479">Metal-binding</keyword>
<dbReference type="PANTHER" id="PTHR16295:SF10">
    <property type="entry name" value="EXPRESSED PROTEIN"/>
    <property type="match status" value="1"/>
</dbReference>
<reference evidence="7 8" key="1">
    <citation type="submission" date="2016-11" db="EMBL/GenBank/DDBJ databases">
        <title>The macronuclear genome of Stentor coeruleus: a giant cell with tiny introns.</title>
        <authorList>
            <person name="Slabodnick M."/>
            <person name="Ruby J.G."/>
            <person name="Reiff S.B."/>
            <person name="Swart E.C."/>
            <person name="Gosai S."/>
            <person name="Prabakaran S."/>
            <person name="Witkowska E."/>
            <person name="Larue G.E."/>
            <person name="Fisher S."/>
            <person name="Freeman R.M."/>
            <person name="Gunawardena J."/>
            <person name="Chu W."/>
            <person name="Stover N.A."/>
            <person name="Gregory B.D."/>
            <person name="Nowacki M."/>
            <person name="Derisi J."/>
            <person name="Roy S.W."/>
            <person name="Marshall W.F."/>
            <person name="Sood P."/>
        </authorList>
    </citation>
    <scope>NUCLEOTIDE SEQUENCE [LARGE SCALE GENOMIC DNA]</scope>
    <source>
        <strain evidence="7">WM001</strain>
    </source>
</reference>
<feature type="zinc finger region" description="TRAF-type" evidence="4">
    <location>
        <begin position="23"/>
        <end position="97"/>
    </location>
</feature>
<feature type="compositionally biased region" description="Polar residues" evidence="5">
    <location>
        <begin position="227"/>
        <end position="241"/>
    </location>
</feature>
<comment type="caution">
    <text evidence="7">The sequence shown here is derived from an EMBL/GenBank/DDBJ whole genome shotgun (WGS) entry which is preliminary data.</text>
</comment>
<organism evidence="7 8">
    <name type="scientific">Stentor coeruleus</name>
    <dbReference type="NCBI Taxonomy" id="5963"/>
    <lineage>
        <taxon>Eukaryota</taxon>
        <taxon>Sar</taxon>
        <taxon>Alveolata</taxon>
        <taxon>Ciliophora</taxon>
        <taxon>Postciliodesmatophora</taxon>
        <taxon>Heterotrichea</taxon>
        <taxon>Heterotrichida</taxon>
        <taxon>Stentoridae</taxon>
        <taxon>Stentor</taxon>
    </lineage>
</organism>
<feature type="compositionally biased region" description="Polar residues" evidence="5">
    <location>
        <begin position="254"/>
        <end position="273"/>
    </location>
</feature>
<dbReference type="PANTHER" id="PTHR16295">
    <property type="entry name" value="TRAF-TYPE ZINC FINGER PROTEIN-RELATED"/>
    <property type="match status" value="1"/>
</dbReference>
<evidence type="ECO:0000259" key="6">
    <source>
        <dbReference type="PROSITE" id="PS50145"/>
    </source>
</evidence>
<dbReference type="InterPro" id="IPR051986">
    <property type="entry name" value="Innate_Immune_Apopt_Reg"/>
</dbReference>
<evidence type="ECO:0000256" key="5">
    <source>
        <dbReference type="SAM" id="MobiDB-lite"/>
    </source>
</evidence>
<dbReference type="Gene3D" id="3.30.40.10">
    <property type="entry name" value="Zinc/RING finger domain, C3HC4 (zinc finger)"/>
    <property type="match status" value="2"/>
</dbReference>
<dbReference type="GO" id="GO:0008270">
    <property type="term" value="F:zinc ion binding"/>
    <property type="evidence" value="ECO:0007669"/>
    <property type="project" value="UniProtKB-KW"/>
</dbReference>
<feature type="region of interest" description="Disordered" evidence="5">
    <location>
        <begin position="177"/>
        <end position="282"/>
    </location>
</feature>
<evidence type="ECO:0000256" key="4">
    <source>
        <dbReference type="PROSITE-ProRule" id="PRU00207"/>
    </source>
</evidence>
<keyword evidence="8" id="KW-1185">Reference proteome</keyword>
<dbReference type="GO" id="GO:0005739">
    <property type="term" value="C:mitochondrion"/>
    <property type="evidence" value="ECO:0007669"/>
    <property type="project" value="TreeGrafter"/>
</dbReference>
<gene>
    <name evidence="7" type="ORF">SteCoe_27075</name>
</gene>
<dbReference type="InterPro" id="IPR013083">
    <property type="entry name" value="Znf_RING/FYVE/PHD"/>
</dbReference>
<accession>A0A1R2BBV7</accession>
<dbReference type="PROSITE" id="PS50145">
    <property type="entry name" value="ZF_TRAF"/>
    <property type="match status" value="1"/>
</dbReference>
<name>A0A1R2BBV7_9CILI</name>
<evidence type="ECO:0000313" key="7">
    <source>
        <dbReference type="EMBL" id="OMJ74090.1"/>
    </source>
</evidence>
<dbReference type="Proteomes" id="UP000187209">
    <property type="component" value="Unassembled WGS sequence"/>
</dbReference>
<keyword evidence="2 4" id="KW-0863">Zinc-finger</keyword>
<keyword evidence="3 4" id="KW-0862">Zinc</keyword>
<sequence>METQETVVCEICDKEISAQSIQVHKIHCERNTIKCKSCGQKMNRYDLEKHNNEVHIPIKCETCKESMEIQFFSAHDCPKKPVVCEYCEASFPADQFKSHNFECGNRTDQCPRCREYIKKHSYNQHCMKNTCKPYTEPKARLYEEIQAERAKVSKPQVEISDARYPKVEEVKRPAPPVRVPLKKYQPGTKEPKVENPKSNPRLAEDKSKQGNFNAAMKKTQPKKVGKTGQSPIPSIQENPEISRTKAQRVVKGSQPINQKSSPAPQRNQISPTIPSRVPRANEYQDYQDYPNYNESYEDEIPYEFLDDRLQASKNNEFQKIPNEYFKPLPANPLPSGNLDEIDDEILQQVLAESTKDNFGCSEEERLMNEIVLKSLKDR</sequence>
<evidence type="ECO:0000256" key="3">
    <source>
        <dbReference type="ARBA" id="ARBA00022833"/>
    </source>
</evidence>
<dbReference type="AlphaFoldDB" id="A0A1R2BBV7"/>
<dbReference type="OrthoDB" id="6437153at2759"/>
<evidence type="ECO:0000313" key="8">
    <source>
        <dbReference type="Proteomes" id="UP000187209"/>
    </source>
</evidence>
<protein>
    <recommendedName>
        <fullName evidence="6">TRAF-type domain-containing protein</fullName>
    </recommendedName>
</protein>
<feature type="domain" description="TRAF-type" evidence="6">
    <location>
        <begin position="23"/>
        <end position="97"/>
    </location>
</feature>
<evidence type="ECO:0000256" key="1">
    <source>
        <dbReference type="ARBA" id="ARBA00022723"/>
    </source>
</evidence>
<evidence type="ECO:0000256" key="2">
    <source>
        <dbReference type="ARBA" id="ARBA00022771"/>
    </source>
</evidence>
<dbReference type="EMBL" id="MPUH01000775">
    <property type="protein sequence ID" value="OMJ74090.1"/>
    <property type="molecule type" value="Genomic_DNA"/>
</dbReference>
<proteinExistence type="predicted"/>
<dbReference type="InterPro" id="IPR001293">
    <property type="entry name" value="Znf_TRAF"/>
</dbReference>